<dbReference type="AlphaFoldDB" id="A0A2P1PRQ5"/>
<dbReference type="SUPFAM" id="SSF89392">
    <property type="entry name" value="Prokaryotic lipoproteins and lipoprotein localization factors"/>
    <property type="match status" value="1"/>
</dbReference>
<dbReference type="Pfam" id="PF03550">
    <property type="entry name" value="LolB"/>
    <property type="match status" value="1"/>
</dbReference>
<reference evidence="14 15" key="1">
    <citation type="submission" date="2018-03" db="EMBL/GenBank/DDBJ databases">
        <title>Ahniella affigens gen. nov., sp. nov., a gammaproteobacterium isolated from sandy soil near a stream.</title>
        <authorList>
            <person name="Ko Y."/>
            <person name="Kim J.-H."/>
        </authorList>
    </citation>
    <scope>NUCLEOTIDE SEQUENCE [LARGE SCALE GENOMIC DNA]</scope>
    <source>
        <strain evidence="14 15">D13</strain>
    </source>
</reference>
<dbReference type="Proteomes" id="UP000241074">
    <property type="component" value="Chromosome"/>
</dbReference>
<keyword evidence="15" id="KW-1185">Reference proteome</keyword>
<name>A0A2P1PRQ5_9GAMM</name>
<comment type="subcellular location">
    <subcellularLocation>
        <location evidence="1">Cell outer membrane</location>
        <topology evidence="1">Lipid-anchor</topology>
    </subcellularLocation>
</comment>
<dbReference type="EMBL" id="CP027860">
    <property type="protein sequence ID" value="AVP97521.1"/>
    <property type="molecule type" value="Genomic_DNA"/>
</dbReference>
<evidence type="ECO:0000256" key="11">
    <source>
        <dbReference type="ARBA" id="ARBA00023237"/>
    </source>
</evidence>
<dbReference type="InterPro" id="IPR029046">
    <property type="entry name" value="LolA/LolB/LppX"/>
</dbReference>
<gene>
    <name evidence="14" type="primary">lolB</name>
    <name evidence="14" type="ORF">C7S18_10075</name>
</gene>
<keyword evidence="9" id="KW-0564">Palmitate</keyword>
<evidence type="ECO:0000256" key="12">
    <source>
        <dbReference type="ARBA" id="ARBA00023288"/>
    </source>
</evidence>
<evidence type="ECO:0000313" key="14">
    <source>
        <dbReference type="EMBL" id="AVP97521.1"/>
    </source>
</evidence>
<evidence type="ECO:0000313" key="15">
    <source>
        <dbReference type="Proteomes" id="UP000241074"/>
    </source>
</evidence>
<evidence type="ECO:0000256" key="5">
    <source>
        <dbReference type="ARBA" id="ARBA00022448"/>
    </source>
</evidence>
<keyword evidence="12 14" id="KW-0449">Lipoprotein</keyword>
<evidence type="ECO:0000256" key="4">
    <source>
        <dbReference type="ARBA" id="ARBA00016202"/>
    </source>
</evidence>
<dbReference type="CDD" id="cd16326">
    <property type="entry name" value="LolB"/>
    <property type="match status" value="1"/>
</dbReference>
<keyword evidence="11" id="KW-0998">Cell outer membrane</keyword>
<proteinExistence type="inferred from homology"/>
<reference evidence="14 15" key="2">
    <citation type="submission" date="2018-03" db="EMBL/GenBank/DDBJ databases">
        <authorList>
            <person name="Keele B.F."/>
        </authorList>
    </citation>
    <scope>NUCLEOTIDE SEQUENCE [LARGE SCALE GENOMIC DNA]</scope>
    <source>
        <strain evidence="14 15">D13</strain>
    </source>
</reference>
<evidence type="ECO:0000256" key="1">
    <source>
        <dbReference type="ARBA" id="ARBA00004459"/>
    </source>
</evidence>
<feature type="signal peptide" evidence="13">
    <location>
        <begin position="1"/>
        <end position="31"/>
    </location>
</feature>
<feature type="chain" id="PRO_5015149016" description="Outer-membrane lipoprotein LolB" evidence="13">
    <location>
        <begin position="32"/>
        <end position="212"/>
    </location>
</feature>
<dbReference type="InterPro" id="IPR004565">
    <property type="entry name" value="OM_lipoprot_LolB"/>
</dbReference>
<accession>A0A2P1PRQ5</accession>
<keyword evidence="6 13" id="KW-0732">Signal</keyword>
<organism evidence="14 15">
    <name type="scientific">Ahniella affigens</name>
    <dbReference type="NCBI Taxonomy" id="2021234"/>
    <lineage>
        <taxon>Bacteria</taxon>
        <taxon>Pseudomonadati</taxon>
        <taxon>Pseudomonadota</taxon>
        <taxon>Gammaproteobacteria</taxon>
        <taxon>Lysobacterales</taxon>
        <taxon>Rhodanobacteraceae</taxon>
        <taxon>Ahniella</taxon>
    </lineage>
</organism>
<dbReference type="GO" id="GO:0009279">
    <property type="term" value="C:cell outer membrane"/>
    <property type="evidence" value="ECO:0007669"/>
    <property type="project" value="UniProtKB-SubCell"/>
</dbReference>
<evidence type="ECO:0000256" key="2">
    <source>
        <dbReference type="ARBA" id="ARBA00009696"/>
    </source>
</evidence>
<sequence length="212" mass="23472">MVCKRWRVLALPLVALTLVALLASCASQSTRDLPPSDAADVAPAPVIVPTHWQLSGKIALSNGQDSGSGRLEWQQDGDFFNMSLRSPISGQSWQLLGGPEGCALEGFKPEPVMASTPEELVRRELGWELPVGSLKGWLFGQIEPSATTRYDANGRVLEHTDDGWTITYRDWREQQGHWLPGKVFAKKKPYQVRLAIQTWNLDEPSPDNANQP</sequence>
<dbReference type="PROSITE" id="PS51257">
    <property type="entry name" value="PROKAR_LIPOPROTEIN"/>
    <property type="match status" value="1"/>
</dbReference>
<protein>
    <recommendedName>
        <fullName evidence="4">Outer-membrane lipoprotein LolB</fullName>
    </recommendedName>
</protein>
<keyword evidence="10" id="KW-0143">Chaperone</keyword>
<evidence type="ECO:0000256" key="10">
    <source>
        <dbReference type="ARBA" id="ARBA00023186"/>
    </source>
</evidence>
<evidence type="ECO:0000256" key="3">
    <source>
        <dbReference type="ARBA" id="ARBA00011245"/>
    </source>
</evidence>
<evidence type="ECO:0000256" key="9">
    <source>
        <dbReference type="ARBA" id="ARBA00023139"/>
    </source>
</evidence>
<keyword evidence="5" id="KW-0813">Transport</keyword>
<evidence type="ECO:0000256" key="13">
    <source>
        <dbReference type="SAM" id="SignalP"/>
    </source>
</evidence>
<keyword evidence="8" id="KW-0472">Membrane</keyword>
<evidence type="ECO:0000256" key="7">
    <source>
        <dbReference type="ARBA" id="ARBA00022927"/>
    </source>
</evidence>
<keyword evidence="7" id="KW-0653">Protein transport</keyword>
<dbReference type="GO" id="GO:0015031">
    <property type="term" value="P:protein transport"/>
    <property type="evidence" value="ECO:0007669"/>
    <property type="project" value="UniProtKB-KW"/>
</dbReference>
<dbReference type="Gene3D" id="2.50.20.10">
    <property type="entry name" value="Lipoprotein localisation LolA/LolB/LppX"/>
    <property type="match status" value="1"/>
</dbReference>
<evidence type="ECO:0000256" key="6">
    <source>
        <dbReference type="ARBA" id="ARBA00022729"/>
    </source>
</evidence>
<dbReference type="KEGG" id="xba:C7S18_10075"/>
<dbReference type="OrthoDB" id="9797618at2"/>
<comment type="subunit">
    <text evidence="3">Monomer.</text>
</comment>
<comment type="similarity">
    <text evidence="2">Belongs to the LolB family.</text>
</comment>
<evidence type="ECO:0000256" key="8">
    <source>
        <dbReference type="ARBA" id="ARBA00023136"/>
    </source>
</evidence>
<dbReference type="RefSeq" id="WP_106891444.1">
    <property type="nucleotide sequence ID" value="NZ_CP027860.1"/>
</dbReference>
<dbReference type="NCBIfam" id="TIGR00548">
    <property type="entry name" value="lolB"/>
    <property type="match status" value="1"/>
</dbReference>